<name>A0A545TXZ0_9PROT</name>
<sequence length="201" mass="22082">MTWIKTLSYGEAEGRLRKLYDRVKGPGDNVDNIMMAHSLRPHSMEGHMALYKNVLHHSANSLPKSLLETLGVYVSLLNGCDYCVEHHFQGLQRLLGDEERGVAIREALEAGNPEAVLSGRELAAANYAKTLTLDPRSLGADDVQALRGTGLDDGEILEINQVVSYFAYANRTVLGLGINTEGDHLGLSPNDSDDPDNWSHR</sequence>
<dbReference type="Proteomes" id="UP000315252">
    <property type="component" value="Unassembled WGS sequence"/>
</dbReference>
<comment type="caution">
    <text evidence="3">The sequence shown here is derived from an EMBL/GenBank/DDBJ whole genome shotgun (WGS) entry which is preliminary data.</text>
</comment>
<dbReference type="NCBIfam" id="TIGR01926">
    <property type="entry name" value="peroxid_rel"/>
    <property type="match status" value="1"/>
</dbReference>
<proteinExistence type="predicted"/>
<dbReference type="EMBL" id="VHSH01000002">
    <property type="protein sequence ID" value="TQV82051.1"/>
    <property type="molecule type" value="Genomic_DNA"/>
</dbReference>
<keyword evidence="4" id="KW-1185">Reference proteome</keyword>
<feature type="domain" description="Carboxymuconolactone decarboxylase-like" evidence="2">
    <location>
        <begin position="42"/>
        <end position="102"/>
    </location>
</feature>
<keyword evidence="3" id="KW-0575">Peroxidase</keyword>
<dbReference type="Pfam" id="PF02627">
    <property type="entry name" value="CMD"/>
    <property type="match status" value="1"/>
</dbReference>
<organism evidence="3 4">
    <name type="scientific">Denitrobaculum tricleocarpae</name>
    <dbReference type="NCBI Taxonomy" id="2591009"/>
    <lineage>
        <taxon>Bacteria</taxon>
        <taxon>Pseudomonadati</taxon>
        <taxon>Pseudomonadota</taxon>
        <taxon>Alphaproteobacteria</taxon>
        <taxon>Rhodospirillales</taxon>
        <taxon>Rhodospirillaceae</taxon>
        <taxon>Denitrobaculum</taxon>
    </lineage>
</organism>
<feature type="region of interest" description="Disordered" evidence="1">
    <location>
        <begin position="182"/>
        <end position="201"/>
    </location>
</feature>
<reference evidence="3 4" key="1">
    <citation type="submission" date="2019-06" db="EMBL/GenBank/DDBJ databases">
        <title>Whole genome sequence for Rhodospirillaceae sp. R148.</title>
        <authorList>
            <person name="Wang G."/>
        </authorList>
    </citation>
    <scope>NUCLEOTIDE SEQUENCE [LARGE SCALE GENOMIC DNA]</scope>
    <source>
        <strain evidence="3 4">R148</strain>
    </source>
</reference>
<evidence type="ECO:0000259" key="2">
    <source>
        <dbReference type="Pfam" id="PF02627"/>
    </source>
</evidence>
<dbReference type="OrthoDB" id="9808310at2"/>
<accession>A0A545TXZ0</accession>
<keyword evidence="3" id="KW-0560">Oxidoreductase</keyword>
<evidence type="ECO:0000256" key="1">
    <source>
        <dbReference type="SAM" id="MobiDB-lite"/>
    </source>
</evidence>
<feature type="compositionally biased region" description="Acidic residues" evidence="1">
    <location>
        <begin position="191"/>
        <end position="201"/>
    </location>
</feature>
<protein>
    <submittedName>
        <fullName evidence="3">Peroxidase-related enzyme</fullName>
    </submittedName>
</protein>
<dbReference type="PANTHER" id="PTHR35446">
    <property type="entry name" value="SI:CH211-175M2.5"/>
    <property type="match status" value="1"/>
</dbReference>
<dbReference type="RefSeq" id="WP_142895682.1">
    <property type="nucleotide sequence ID" value="NZ_ML660053.1"/>
</dbReference>
<evidence type="ECO:0000313" key="4">
    <source>
        <dbReference type="Proteomes" id="UP000315252"/>
    </source>
</evidence>
<dbReference type="PANTHER" id="PTHR35446:SF2">
    <property type="entry name" value="CARBOXYMUCONOLACTONE DECARBOXYLASE-LIKE DOMAIN-CONTAINING PROTEIN"/>
    <property type="match status" value="1"/>
</dbReference>
<dbReference type="Gene3D" id="1.20.1290.10">
    <property type="entry name" value="AhpD-like"/>
    <property type="match status" value="1"/>
</dbReference>
<dbReference type="AlphaFoldDB" id="A0A545TXZ0"/>
<dbReference type="InterPro" id="IPR010195">
    <property type="entry name" value="Uncharacterised_peroxidase-rel"/>
</dbReference>
<dbReference type="GO" id="GO:0051920">
    <property type="term" value="F:peroxiredoxin activity"/>
    <property type="evidence" value="ECO:0007669"/>
    <property type="project" value="InterPro"/>
</dbReference>
<dbReference type="InterPro" id="IPR029032">
    <property type="entry name" value="AhpD-like"/>
</dbReference>
<evidence type="ECO:0000313" key="3">
    <source>
        <dbReference type="EMBL" id="TQV82051.1"/>
    </source>
</evidence>
<gene>
    <name evidence="3" type="ORF">FKG95_07400</name>
</gene>
<dbReference type="SUPFAM" id="SSF69118">
    <property type="entry name" value="AhpD-like"/>
    <property type="match status" value="1"/>
</dbReference>
<dbReference type="InterPro" id="IPR003779">
    <property type="entry name" value="CMD-like"/>
</dbReference>